<proteinExistence type="predicted"/>
<dbReference type="Gene3D" id="3.40.1730.10">
    <property type="entry name" value="pa0076 domain"/>
    <property type="match status" value="1"/>
</dbReference>
<evidence type="ECO:0000313" key="1">
    <source>
        <dbReference type="EMBL" id="XBO41452.1"/>
    </source>
</evidence>
<dbReference type="NCBIfam" id="TIGR03373">
    <property type="entry name" value="VI_minor_4"/>
    <property type="match status" value="1"/>
</dbReference>
<dbReference type="InterPro" id="IPR038225">
    <property type="entry name" value="TagF_sf"/>
</dbReference>
<accession>A0AAU7JM41</accession>
<dbReference type="InterPro" id="IPR017748">
    <property type="entry name" value="TagF"/>
</dbReference>
<name>A0AAU7JM41_9HYPH</name>
<dbReference type="Pfam" id="PF09867">
    <property type="entry name" value="TagF_N"/>
    <property type="match status" value="1"/>
</dbReference>
<protein>
    <submittedName>
        <fullName evidence="1">Type VI secretion system-associated protein TagF</fullName>
    </submittedName>
</protein>
<dbReference type="RefSeq" id="WP_406858306.1">
    <property type="nucleotide sequence ID" value="NZ_CP157484.1"/>
</dbReference>
<organism evidence="1">
    <name type="scientific">Alsobacter sp. KACC 23698</name>
    <dbReference type="NCBI Taxonomy" id="3149229"/>
    <lineage>
        <taxon>Bacteria</taxon>
        <taxon>Pseudomonadati</taxon>
        <taxon>Pseudomonadota</taxon>
        <taxon>Alphaproteobacteria</taxon>
        <taxon>Hyphomicrobiales</taxon>
        <taxon>Alsobacteraceae</taxon>
        <taxon>Alsobacter</taxon>
    </lineage>
</organism>
<dbReference type="EMBL" id="CP157484">
    <property type="protein sequence ID" value="XBO41452.1"/>
    <property type="molecule type" value="Genomic_DNA"/>
</dbReference>
<gene>
    <name evidence="1" type="primary">tagF</name>
    <name evidence="1" type="ORF">ABEG18_12055</name>
</gene>
<sequence>MRFGLFGKLQSKRDFIAIGTPRAFLSVWEPWIQASMASSRLLLAEGWRDAFLTSPIWRFWLGADLCGATVSGALMPSMDGVGRYFPLAVLAMAEEGEAQPPPELDDAAGWHDRLEEFLVGTLESAAAFEATIAGLAALPLPPSARTEAPTSGSLGIAGRVDEDFPDFFARSRIAGSRDAYAGMTFWWTTGGRDYPPAALAVRGMPDPVRYAAMLTGRFVEPGPGMDDDR</sequence>
<dbReference type="PIRSF" id="PIRSF029287">
    <property type="entry name" value="UCP029287"/>
    <property type="match status" value="1"/>
</dbReference>
<dbReference type="AlphaFoldDB" id="A0AAU7JM41"/>
<reference evidence="1" key="1">
    <citation type="submission" date="2024-05" db="EMBL/GenBank/DDBJ databases">
        <authorList>
            <person name="Kim S."/>
            <person name="Heo J."/>
            <person name="Choi H."/>
            <person name="Choi Y."/>
            <person name="Kwon S.-W."/>
            <person name="Kim Y."/>
        </authorList>
    </citation>
    <scope>NUCLEOTIDE SEQUENCE</scope>
    <source>
        <strain evidence="1">KACC 23698</strain>
    </source>
</reference>